<protein>
    <submittedName>
        <fullName evidence="1">Uncharacterized protein</fullName>
    </submittedName>
</protein>
<evidence type="ECO:0000313" key="2">
    <source>
        <dbReference type="Proteomes" id="UP000828390"/>
    </source>
</evidence>
<dbReference type="AlphaFoldDB" id="A0A9D4RMZ8"/>
<dbReference type="Proteomes" id="UP000828390">
    <property type="component" value="Unassembled WGS sequence"/>
</dbReference>
<comment type="caution">
    <text evidence="1">The sequence shown here is derived from an EMBL/GenBank/DDBJ whole genome shotgun (WGS) entry which is preliminary data.</text>
</comment>
<reference evidence="1" key="2">
    <citation type="submission" date="2020-11" db="EMBL/GenBank/DDBJ databases">
        <authorList>
            <person name="McCartney M.A."/>
            <person name="Auch B."/>
            <person name="Kono T."/>
            <person name="Mallez S."/>
            <person name="Becker A."/>
            <person name="Gohl D.M."/>
            <person name="Silverstein K.A.T."/>
            <person name="Koren S."/>
            <person name="Bechman K.B."/>
            <person name="Herman A."/>
            <person name="Abrahante J.E."/>
            <person name="Garbe J."/>
        </authorList>
    </citation>
    <scope>NUCLEOTIDE SEQUENCE</scope>
    <source>
        <strain evidence="1">Duluth1</strain>
        <tissue evidence="1">Whole animal</tissue>
    </source>
</reference>
<sequence>MWTLETIHPPGRCCFQPTRTLFSLIQDIIGMTFLTKFHDNHTINVVSRVHIWKNSPPPCSNNKSSKFHYDPTTNVASRVLTRKNAPPPRGHDFQLTGPIFEHVQHIIGTTLLTKFHEDLTINVAS</sequence>
<reference evidence="1" key="1">
    <citation type="journal article" date="2019" name="bioRxiv">
        <title>The Genome of the Zebra Mussel, Dreissena polymorpha: A Resource for Invasive Species Research.</title>
        <authorList>
            <person name="McCartney M.A."/>
            <person name="Auch B."/>
            <person name="Kono T."/>
            <person name="Mallez S."/>
            <person name="Zhang Y."/>
            <person name="Obille A."/>
            <person name="Becker A."/>
            <person name="Abrahante J.E."/>
            <person name="Garbe J."/>
            <person name="Badalamenti J.P."/>
            <person name="Herman A."/>
            <person name="Mangelson H."/>
            <person name="Liachko I."/>
            <person name="Sullivan S."/>
            <person name="Sone E.D."/>
            <person name="Koren S."/>
            <person name="Silverstein K.A.T."/>
            <person name="Beckman K.B."/>
            <person name="Gohl D.M."/>
        </authorList>
    </citation>
    <scope>NUCLEOTIDE SEQUENCE</scope>
    <source>
        <strain evidence="1">Duluth1</strain>
        <tissue evidence="1">Whole animal</tissue>
    </source>
</reference>
<keyword evidence="2" id="KW-1185">Reference proteome</keyword>
<name>A0A9D4RMZ8_DREPO</name>
<gene>
    <name evidence="1" type="ORF">DPMN_038208</name>
</gene>
<accession>A0A9D4RMZ8</accession>
<proteinExistence type="predicted"/>
<evidence type="ECO:0000313" key="1">
    <source>
        <dbReference type="EMBL" id="KAH3874951.1"/>
    </source>
</evidence>
<organism evidence="1 2">
    <name type="scientific">Dreissena polymorpha</name>
    <name type="common">Zebra mussel</name>
    <name type="synonym">Mytilus polymorpha</name>
    <dbReference type="NCBI Taxonomy" id="45954"/>
    <lineage>
        <taxon>Eukaryota</taxon>
        <taxon>Metazoa</taxon>
        <taxon>Spiralia</taxon>
        <taxon>Lophotrochozoa</taxon>
        <taxon>Mollusca</taxon>
        <taxon>Bivalvia</taxon>
        <taxon>Autobranchia</taxon>
        <taxon>Heteroconchia</taxon>
        <taxon>Euheterodonta</taxon>
        <taxon>Imparidentia</taxon>
        <taxon>Neoheterodontei</taxon>
        <taxon>Myida</taxon>
        <taxon>Dreissenoidea</taxon>
        <taxon>Dreissenidae</taxon>
        <taxon>Dreissena</taxon>
    </lineage>
</organism>
<dbReference type="EMBL" id="JAIWYP010000002">
    <property type="protein sequence ID" value="KAH3874951.1"/>
    <property type="molecule type" value="Genomic_DNA"/>
</dbReference>